<comment type="caution">
    <text evidence="18">The sequence shown here is derived from an EMBL/GenBank/DDBJ whole genome shotgun (WGS) entry which is preliminary data.</text>
</comment>
<keyword evidence="10 14" id="KW-0408">Iron</keyword>
<keyword evidence="11 14" id="KW-0411">Iron-sulfur</keyword>
<keyword evidence="8 14" id="KW-0479">Metal-binding</keyword>
<dbReference type="InterPro" id="IPR006638">
    <property type="entry name" value="Elp3/MiaA/NifB-like_rSAM"/>
</dbReference>
<dbReference type="CDD" id="cd01335">
    <property type="entry name" value="Radical_SAM"/>
    <property type="match status" value="1"/>
</dbReference>
<feature type="binding site" evidence="15">
    <location>
        <position position="119"/>
    </location>
    <ligand>
        <name>S-adenosyl-L-methionine</name>
        <dbReference type="ChEBI" id="CHEBI:59789"/>
        <label>1</label>
    </ligand>
</feature>
<dbReference type="PANTHER" id="PTHR13932:SF6">
    <property type="entry name" value="OXYGEN-INDEPENDENT COPROPORPHYRINOGEN III OXIDASE"/>
    <property type="match status" value="1"/>
</dbReference>
<keyword evidence="5 14" id="KW-0004">4Fe-4S</keyword>
<dbReference type="SUPFAM" id="SSF102114">
    <property type="entry name" value="Radical SAM enzymes"/>
    <property type="match status" value="1"/>
</dbReference>
<comment type="similarity">
    <text evidence="3 14">Belongs to the anaerobic coproporphyrinogen-III oxidase family.</text>
</comment>
<name>A0A369B4S3_9FIRM</name>
<organism evidence="18 19">
    <name type="scientific">Anaerobacterium chartisolvens</name>
    <dbReference type="NCBI Taxonomy" id="1297424"/>
    <lineage>
        <taxon>Bacteria</taxon>
        <taxon>Bacillati</taxon>
        <taxon>Bacillota</taxon>
        <taxon>Clostridia</taxon>
        <taxon>Eubacteriales</taxon>
        <taxon>Oscillospiraceae</taxon>
        <taxon>Anaerobacterium</taxon>
    </lineage>
</organism>
<feature type="binding site" evidence="15">
    <location>
        <position position="183"/>
    </location>
    <ligand>
        <name>S-adenosyl-L-methionine</name>
        <dbReference type="ChEBI" id="CHEBI:59789"/>
        <label>2</label>
    </ligand>
</feature>
<evidence type="ECO:0000313" key="19">
    <source>
        <dbReference type="Proteomes" id="UP000253034"/>
    </source>
</evidence>
<evidence type="ECO:0000256" key="16">
    <source>
        <dbReference type="PIRSR" id="PIRSR000167-2"/>
    </source>
</evidence>
<keyword evidence="7 14" id="KW-0949">S-adenosyl-L-methionine</keyword>
<dbReference type="SFLD" id="SFLDG01065">
    <property type="entry name" value="anaerobic_coproporphyrinogen-I"/>
    <property type="match status" value="1"/>
</dbReference>
<feature type="binding site" evidence="15">
    <location>
        <begin position="120"/>
        <end position="121"/>
    </location>
    <ligand>
        <name>S-adenosyl-L-methionine</name>
        <dbReference type="ChEBI" id="CHEBI:59789"/>
        <label>2</label>
    </ligand>
</feature>
<dbReference type="Gene3D" id="3.20.20.70">
    <property type="entry name" value="Aldolase class I"/>
    <property type="match status" value="1"/>
</dbReference>
<dbReference type="AlphaFoldDB" id="A0A369B4S3"/>
<evidence type="ECO:0000259" key="17">
    <source>
        <dbReference type="PROSITE" id="PS51918"/>
    </source>
</evidence>
<dbReference type="Gene3D" id="1.10.10.920">
    <property type="match status" value="1"/>
</dbReference>
<comment type="subunit">
    <text evidence="4">Monomer.</text>
</comment>
<protein>
    <recommendedName>
        <fullName evidence="14">Coproporphyrinogen-III oxidase</fullName>
        <ecNumber evidence="14">1.3.98.3</ecNumber>
    </recommendedName>
</protein>
<dbReference type="InterPro" id="IPR013785">
    <property type="entry name" value="Aldolase_TIM"/>
</dbReference>
<sequence length="459" mass="53337">MKLLREMDNQDYLKIEYLSKTYNEASIPLYISYPTLTCWNGNSSEAEYIEGIRSERNPFLYFHFPYCKSACYYCLCYKMVGSSEETIDRYLDYMEREIRLKAQYMPLDEMNISQMHWGGGTPTNLTPRQLERIFTVISDNFNITSGEKSSISIESYPDDTLIGIDKLKLIKELGFTEISFGIQDFDDRVQRIINRDCKPEVVEKLFNEAKKLGLRIHVDLCYGLPFQEISGFRNTLEKILMLQPDRIAMENYSHFPAYYPLQRLIPTSSVPNSFNRIVLSILANELLTEGGYVRIGDHYVKQGNNMHIAFEDKKINRDLMGYSISDRRQVVAFGSSGISFIDGTYCHNKKTAEEYFEDLDSNKMPLDCNGAHKLNQDDKIRAAVILKYLLTYYEIDKTAINKDFDIDFDEYFASEIKQLDKFASDGIVTLEDDKIKVTDMGRYVVKHVAFVFDNHYRKA</sequence>
<feature type="binding site" evidence="16">
    <location>
        <position position="71"/>
    </location>
    <ligand>
        <name>[4Fe-4S] cluster</name>
        <dbReference type="ChEBI" id="CHEBI:49883"/>
        <note>4Fe-4S-S-AdoMet</note>
    </ligand>
</feature>
<dbReference type="OrthoDB" id="9808022at2"/>
<dbReference type="Proteomes" id="UP000253034">
    <property type="component" value="Unassembled WGS sequence"/>
</dbReference>
<dbReference type="GO" id="GO:0004109">
    <property type="term" value="F:coproporphyrinogen oxidase activity"/>
    <property type="evidence" value="ECO:0007669"/>
    <property type="project" value="InterPro"/>
</dbReference>
<dbReference type="InterPro" id="IPR058240">
    <property type="entry name" value="rSAM_sf"/>
</dbReference>
<evidence type="ECO:0000256" key="8">
    <source>
        <dbReference type="ARBA" id="ARBA00022723"/>
    </source>
</evidence>
<dbReference type="GO" id="GO:0051989">
    <property type="term" value="F:coproporphyrinogen dehydrogenase activity"/>
    <property type="evidence" value="ECO:0007669"/>
    <property type="project" value="UniProtKB-EC"/>
</dbReference>
<evidence type="ECO:0000256" key="1">
    <source>
        <dbReference type="ARBA" id="ARBA00004496"/>
    </source>
</evidence>
<dbReference type="InterPro" id="IPR004558">
    <property type="entry name" value="Coprogen_oxidase_HemN"/>
</dbReference>
<keyword evidence="19" id="KW-1185">Reference proteome</keyword>
<evidence type="ECO:0000256" key="10">
    <source>
        <dbReference type="ARBA" id="ARBA00023004"/>
    </source>
</evidence>
<reference evidence="18 19" key="1">
    <citation type="submission" date="2018-07" db="EMBL/GenBank/DDBJ databases">
        <title>Genomic Encyclopedia of Type Strains, Phase IV (KMG-IV): sequencing the most valuable type-strain genomes for metagenomic binning, comparative biology and taxonomic classification.</title>
        <authorList>
            <person name="Goeker M."/>
        </authorList>
    </citation>
    <scope>NUCLEOTIDE SEQUENCE [LARGE SCALE GENOMIC DNA]</scope>
    <source>
        <strain evidence="18 19">DSM 27016</strain>
    </source>
</reference>
<evidence type="ECO:0000256" key="5">
    <source>
        <dbReference type="ARBA" id="ARBA00022485"/>
    </source>
</evidence>
<feature type="binding site" evidence="15">
    <location>
        <position position="154"/>
    </location>
    <ligand>
        <name>S-adenosyl-L-methionine</name>
        <dbReference type="ChEBI" id="CHEBI:59789"/>
        <label>1</label>
    </ligand>
</feature>
<dbReference type="GO" id="GO:0005737">
    <property type="term" value="C:cytoplasm"/>
    <property type="evidence" value="ECO:0007669"/>
    <property type="project" value="UniProtKB-SubCell"/>
</dbReference>
<evidence type="ECO:0000256" key="6">
    <source>
        <dbReference type="ARBA" id="ARBA00022490"/>
    </source>
</evidence>
<gene>
    <name evidence="18" type="ORF">DFR58_11149</name>
</gene>
<evidence type="ECO:0000256" key="13">
    <source>
        <dbReference type="ARBA" id="ARBA00048321"/>
    </source>
</evidence>
<dbReference type="SMART" id="SM00729">
    <property type="entry name" value="Elp3"/>
    <property type="match status" value="1"/>
</dbReference>
<dbReference type="PIRSF" id="PIRSF000167">
    <property type="entry name" value="HemN"/>
    <property type="match status" value="1"/>
</dbReference>
<feature type="domain" description="Radical SAM core" evidence="17">
    <location>
        <begin position="52"/>
        <end position="289"/>
    </location>
</feature>
<dbReference type="EMBL" id="QPJT01000011">
    <property type="protein sequence ID" value="RCX16305.1"/>
    <property type="molecule type" value="Genomic_DNA"/>
</dbReference>
<dbReference type="PANTHER" id="PTHR13932">
    <property type="entry name" value="COPROPORPHYRINIGEN III OXIDASE"/>
    <property type="match status" value="1"/>
</dbReference>
<comment type="pathway">
    <text evidence="2 14">Porphyrin-containing compound metabolism; protoporphyrin-IX biosynthesis; protoporphyrinogen-IX from coproporphyrinogen-III (AdoMet route): step 1/1.</text>
</comment>
<dbReference type="GO" id="GO:0046872">
    <property type="term" value="F:metal ion binding"/>
    <property type="evidence" value="ECO:0007669"/>
    <property type="project" value="UniProtKB-KW"/>
</dbReference>
<comment type="catalytic activity">
    <reaction evidence="13 14">
        <text>coproporphyrinogen III + 2 S-adenosyl-L-methionine = protoporphyrinogen IX + 2 5'-deoxyadenosine + 2 L-methionine + 2 CO2</text>
        <dbReference type="Rhea" id="RHEA:15425"/>
        <dbReference type="ChEBI" id="CHEBI:16526"/>
        <dbReference type="ChEBI" id="CHEBI:17319"/>
        <dbReference type="ChEBI" id="CHEBI:57307"/>
        <dbReference type="ChEBI" id="CHEBI:57309"/>
        <dbReference type="ChEBI" id="CHEBI:57844"/>
        <dbReference type="ChEBI" id="CHEBI:59789"/>
        <dbReference type="EC" id="1.3.98.3"/>
    </reaction>
</comment>
<feature type="binding site" evidence="15">
    <location>
        <position position="219"/>
    </location>
    <ligand>
        <name>S-adenosyl-L-methionine</name>
        <dbReference type="ChEBI" id="CHEBI:59789"/>
        <label>2</label>
    </ligand>
</feature>
<evidence type="ECO:0000256" key="11">
    <source>
        <dbReference type="ARBA" id="ARBA00023014"/>
    </source>
</evidence>
<evidence type="ECO:0000256" key="4">
    <source>
        <dbReference type="ARBA" id="ARBA00011245"/>
    </source>
</evidence>
<feature type="binding site" evidence="16">
    <location>
        <position position="67"/>
    </location>
    <ligand>
        <name>[4Fe-4S] cluster</name>
        <dbReference type="ChEBI" id="CHEBI:49883"/>
        <note>4Fe-4S-S-AdoMet</note>
    </ligand>
</feature>
<comment type="subcellular location">
    <subcellularLocation>
        <location evidence="1 14">Cytoplasm</location>
    </subcellularLocation>
</comment>
<keyword evidence="9 14" id="KW-0560">Oxidoreductase</keyword>
<feature type="binding site" evidence="15">
    <location>
        <position position="61"/>
    </location>
    <ligand>
        <name>S-adenosyl-L-methionine</name>
        <dbReference type="ChEBI" id="CHEBI:59789"/>
        <label>1</label>
    </ligand>
</feature>
<feature type="binding site" evidence="15">
    <location>
        <position position="195"/>
    </location>
    <ligand>
        <name>S-adenosyl-L-methionine</name>
        <dbReference type="ChEBI" id="CHEBI:59789"/>
        <label>2</label>
    </ligand>
</feature>
<dbReference type="NCBIfam" id="TIGR00538">
    <property type="entry name" value="hemN"/>
    <property type="match status" value="1"/>
</dbReference>
<evidence type="ECO:0000256" key="15">
    <source>
        <dbReference type="PIRSR" id="PIRSR000167-1"/>
    </source>
</evidence>
<keyword evidence="6 14" id="KW-0963">Cytoplasm</keyword>
<evidence type="ECO:0000256" key="3">
    <source>
        <dbReference type="ARBA" id="ARBA00005493"/>
    </source>
</evidence>
<dbReference type="EC" id="1.3.98.3" evidence="14"/>
<dbReference type="UniPathway" id="UPA00251">
    <property type="reaction ID" value="UER00323"/>
</dbReference>
<feature type="binding site" evidence="16">
    <location>
        <position position="74"/>
    </location>
    <ligand>
        <name>[4Fe-4S] cluster</name>
        <dbReference type="ChEBI" id="CHEBI:49883"/>
        <note>4Fe-4S-S-AdoMet</note>
    </ligand>
</feature>
<dbReference type="PROSITE" id="PS51918">
    <property type="entry name" value="RADICAL_SAM"/>
    <property type="match status" value="1"/>
</dbReference>
<evidence type="ECO:0000256" key="2">
    <source>
        <dbReference type="ARBA" id="ARBA00004785"/>
    </source>
</evidence>
<evidence type="ECO:0000313" key="18">
    <source>
        <dbReference type="EMBL" id="RCX16305.1"/>
    </source>
</evidence>
<dbReference type="GO" id="GO:0006782">
    <property type="term" value="P:protoporphyrinogen IX biosynthetic process"/>
    <property type="evidence" value="ECO:0007669"/>
    <property type="project" value="UniProtKB-UniPathway"/>
</dbReference>
<proteinExistence type="inferred from homology"/>
<evidence type="ECO:0000256" key="14">
    <source>
        <dbReference type="PIRNR" id="PIRNR000167"/>
    </source>
</evidence>
<dbReference type="RefSeq" id="WP_114297859.1">
    <property type="nucleotide sequence ID" value="NZ_QPJT01000011.1"/>
</dbReference>
<dbReference type="InterPro" id="IPR007197">
    <property type="entry name" value="rSAM"/>
</dbReference>
<accession>A0A369B4S3</accession>
<keyword evidence="12 14" id="KW-0627">Porphyrin biosynthesis</keyword>
<evidence type="ECO:0000256" key="12">
    <source>
        <dbReference type="ARBA" id="ARBA00023244"/>
    </source>
</evidence>
<dbReference type="GO" id="GO:0051539">
    <property type="term" value="F:4 iron, 4 sulfur cluster binding"/>
    <property type="evidence" value="ECO:0007669"/>
    <property type="project" value="UniProtKB-KW"/>
</dbReference>
<dbReference type="InterPro" id="IPR034505">
    <property type="entry name" value="Coproporphyrinogen-III_oxidase"/>
</dbReference>
<evidence type="ECO:0000256" key="9">
    <source>
        <dbReference type="ARBA" id="ARBA00023002"/>
    </source>
</evidence>
<evidence type="ECO:0000256" key="7">
    <source>
        <dbReference type="ARBA" id="ARBA00022691"/>
    </source>
</evidence>
<comment type="cofactor">
    <cofactor evidence="14 16">
        <name>[4Fe-4S] cluster</name>
        <dbReference type="ChEBI" id="CHEBI:49883"/>
    </cofactor>
    <text evidence="14 16">Binds 1 [4Fe-4S] cluster. The cluster is coordinated with 3 cysteines and an exchangeable S-adenosyl-L-methionine.</text>
</comment>
<dbReference type="Pfam" id="PF04055">
    <property type="entry name" value="Radical_SAM"/>
    <property type="match status" value="1"/>
</dbReference>
<dbReference type="SFLD" id="SFLDS00029">
    <property type="entry name" value="Radical_SAM"/>
    <property type="match status" value="1"/>
</dbReference>